<evidence type="ECO:0000313" key="1">
    <source>
        <dbReference type="EMBL" id="EOQ97620.1"/>
    </source>
</evidence>
<protein>
    <submittedName>
        <fullName evidence="1">Uncharacterized protein</fullName>
    </submittedName>
</protein>
<comment type="caution">
    <text evidence="1">The sequence shown here is derived from an EMBL/GenBank/DDBJ whole genome shotgun (WGS) entry which is preliminary data.</text>
</comment>
<dbReference type="Proteomes" id="UP000013984">
    <property type="component" value="Unassembled WGS sequence"/>
</dbReference>
<organism evidence="1 2">
    <name type="scientific">Leptospira wolbachii serovar Codice str. CDC</name>
    <dbReference type="NCBI Taxonomy" id="1218599"/>
    <lineage>
        <taxon>Bacteria</taxon>
        <taxon>Pseudomonadati</taxon>
        <taxon>Spirochaetota</taxon>
        <taxon>Spirochaetia</taxon>
        <taxon>Leptospirales</taxon>
        <taxon>Leptospiraceae</taxon>
        <taxon>Leptospira</taxon>
    </lineage>
</organism>
<keyword evidence="2" id="KW-1185">Reference proteome</keyword>
<dbReference type="EMBL" id="AOGZ02000013">
    <property type="protein sequence ID" value="EOQ97620.1"/>
    <property type="molecule type" value="Genomic_DNA"/>
</dbReference>
<name>R9ABQ4_9LEPT</name>
<reference evidence="1" key="1">
    <citation type="submission" date="2013-04" db="EMBL/GenBank/DDBJ databases">
        <authorList>
            <person name="Harkins D.M."/>
            <person name="Durkin A.S."/>
            <person name="Brinkac L.M."/>
            <person name="Haft D.H."/>
            <person name="Selengut J.D."/>
            <person name="Sanka R."/>
            <person name="DePew J."/>
            <person name="Purushe J."/>
            <person name="Galloway R.L."/>
            <person name="Vinetz J.M."/>
            <person name="Sutton G.G."/>
            <person name="Nierman W.C."/>
            <person name="Fouts D.E."/>
        </authorList>
    </citation>
    <scope>NUCLEOTIDE SEQUENCE [LARGE SCALE GENOMIC DNA]</scope>
    <source>
        <strain evidence="1">CDC</strain>
    </source>
</reference>
<accession>R9ABQ4</accession>
<evidence type="ECO:0000313" key="2">
    <source>
        <dbReference type="Proteomes" id="UP000013984"/>
    </source>
</evidence>
<sequence>MSYTNVGKSSERKFGAFFIFTQLKFQNWFLFTKSEDILLFCLR</sequence>
<proteinExistence type="predicted"/>
<dbReference type="AlphaFoldDB" id="R9ABQ4"/>
<gene>
    <name evidence="1" type="ORF">LEP1GSC195_0295</name>
</gene>
<dbReference type="STRING" id="1218599.LEP1GSC195_0295"/>